<keyword evidence="1" id="KW-0472">Membrane</keyword>
<feature type="transmembrane region" description="Helical" evidence="1">
    <location>
        <begin position="164"/>
        <end position="186"/>
    </location>
</feature>
<evidence type="ECO:0000256" key="1">
    <source>
        <dbReference type="SAM" id="Phobius"/>
    </source>
</evidence>
<comment type="caution">
    <text evidence="3">The sequence shown here is derived from an EMBL/GenBank/DDBJ whole genome shotgun (WGS) entry which is preliminary data.</text>
</comment>
<reference evidence="3" key="1">
    <citation type="submission" date="2019-08" db="EMBL/GenBank/DDBJ databases">
        <authorList>
            <person name="Kucharzyk K."/>
            <person name="Murdoch R.W."/>
            <person name="Higgins S."/>
            <person name="Loffler F."/>
        </authorList>
    </citation>
    <scope>NUCLEOTIDE SEQUENCE</scope>
</reference>
<dbReference type="GO" id="GO:0016747">
    <property type="term" value="F:acyltransferase activity, transferring groups other than amino-acyl groups"/>
    <property type="evidence" value="ECO:0007669"/>
    <property type="project" value="InterPro"/>
</dbReference>
<dbReference type="InterPro" id="IPR002656">
    <property type="entry name" value="Acyl_transf_3_dom"/>
</dbReference>
<protein>
    <recommendedName>
        <fullName evidence="2">Acyltransferase 3 domain-containing protein</fullName>
    </recommendedName>
</protein>
<feature type="transmembrane region" description="Helical" evidence="1">
    <location>
        <begin position="129"/>
        <end position="148"/>
    </location>
</feature>
<feature type="domain" description="Acyltransferase 3" evidence="2">
    <location>
        <begin position="2"/>
        <end position="273"/>
    </location>
</feature>
<dbReference type="AlphaFoldDB" id="A0A645E9U3"/>
<accession>A0A645E9U3</accession>
<sequence>MLGQLGVNCFMLISGYFLLESNFKWIKVIKISLEASFYILLGIIFLKIFGDSTGIAISWWQPKVFFPILKEAYWFLTVYVLIYLFSPILKKLISILTEKQFKIFLGLSLFIWSIWPTIFGFRLNQTEGYIFYNRFIWGIIMFLIGAYIKKYPPKFFDSSKKANLFFLSSTLLILLPILLINFLKISGISANYFWRPNSVLMLIWSLSLFLFFRKLEIENKIINLLASTTLGVYLFHDGPIRYLLWNDIFKIKNYTNLNYFGFYLILVSLLLFLIGFGLDMGRKFLEKMFLDNLFDKIKFQKLLEVLDSYEEK</sequence>
<feature type="transmembrane region" description="Helical" evidence="1">
    <location>
        <begin position="37"/>
        <end position="60"/>
    </location>
</feature>
<keyword evidence="1" id="KW-1133">Transmembrane helix</keyword>
<gene>
    <name evidence="3" type="ORF">SDC9_145362</name>
</gene>
<evidence type="ECO:0000313" key="3">
    <source>
        <dbReference type="EMBL" id="MPM98179.1"/>
    </source>
</evidence>
<evidence type="ECO:0000259" key="2">
    <source>
        <dbReference type="Pfam" id="PF01757"/>
    </source>
</evidence>
<feature type="transmembrane region" description="Helical" evidence="1">
    <location>
        <begin position="72"/>
        <end position="89"/>
    </location>
</feature>
<keyword evidence="1" id="KW-0812">Transmembrane</keyword>
<dbReference type="Pfam" id="PF01757">
    <property type="entry name" value="Acyl_transf_3"/>
    <property type="match status" value="1"/>
</dbReference>
<feature type="transmembrane region" description="Helical" evidence="1">
    <location>
        <begin position="257"/>
        <end position="278"/>
    </location>
</feature>
<feature type="transmembrane region" description="Helical" evidence="1">
    <location>
        <begin position="192"/>
        <end position="212"/>
    </location>
</feature>
<dbReference type="EMBL" id="VSSQ01044364">
    <property type="protein sequence ID" value="MPM98179.1"/>
    <property type="molecule type" value="Genomic_DNA"/>
</dbReference>
<feature type="transmembrane region" description="Helical" evidence="1">
    <location>
        <begin position="101"/>
        <end position="123"/>
    </location>
</feature>
<name>A0A645E9U3_9ZZZZ</name>
<proteinExistence type="predicted"/>
<organism evidence="3">
    <name type="scientific">bioreactor metagenome</name>
    <dbReference type="NCBI Taxonomy" id="1076179"/>
    <lineage>
        <taxon>unclassified sequences</taxon>
        <taxon>metagenomes</taxon>
        <taxon>ecological metagenomes</taxon>
    </lineage>
</organism>